<protein>
    <submittedName>
        <fullName evidence="6">Membrane protein required for colicin V production</fullName>
    </submittedName>
</protein>
<dbReference type="InterPro" id="IPR003825">
    <property type="entry name" value="Colicin-V_CvpA"/>
</dbReference>
<proteinExistence type="predicted"/>
<keyword evidence="4 5" id="KW-0472">Membrane</keyword>
<evidence type="ECO:0000256" key="1">
    <source>
        <dbReference type="ARBA" id="ARBA00004141"/>
    </source>
</evidence>
<feature type="transmembrane region" description="Helical" evidence="5">
    <location>
        <begin position="114"/>
        <end position="139"/>
    </location>
</feature>
<feature type="transmembrane region" description="Helical" evidence="5">
    <location>
        <begin position="72"/>
        <end position="93"/>
    </location>
</feature>
<sequence>MNSLDALDIIMLLVLLLGAWNGYRTGFIRQVTRLFGGIIAYAVSYWLRPYVAPVIEKWHILPNITQGFATEIFGNLSGAVAFLLIFVVTYLILRYAAGLLETLFSLPVLSFINRLAGLAAGILLTLLFLYIAVLVLHYIHNPALQAQLRHSQFAAWLSGKSLEEAHSITIDFHT</sequence>
<keyword evidence="7" id="KW-1185">Reference proteome</keyword>
<reference evidence="6 7" key="1">
    <citation type="submission" date="2023-07" db="EMBL/GenBank/DDBJ databases">
        <title>Genomic Encyclopedia of Type Strains, Phase IV (KMG-IV): sequencing the most valuable type-strain genomes for metagenomic binning, comparative biology and taxonomic classification.</title>
        <authorList>
            <person name="Goeker M."/>
        </authorList>
    </citation>
    <scope>NUCLEOTIDE SEQUENCE [LARGE SCALE GENOMIC DNA]</scope>
    <source>
        <strain evidence="6 7">DSM 25924</strain>
    </source>
</reference>
<accession>A0ABT9LSK2</accession>
<feature type="transmembrane region" description="Helical" evidence="5">
    <location>
        <begin position="6"/>
        <end position="23"/>
    </location>
</feature>
<dbReference type="PANTHER" id="PTHR37306">
    <property type="entry name" value="COLICIN V PRODUCTION PROTEIN"/>
    <property type="match status" value="1"/>
</dbReference>
<dbReference type="PANTHER" id="PTHR37306:SF1">
    <property type="entry name" value="COLICIN V PRODUCTION PROTEIN"/>
    <property type="match status" value="1"/>
</dbReference>
<comment type="subcellular location">
    <subcellularLocation>
        <location evidence="1">Membrane</location>
        <topology evidence="1">Multi-pass membrane protein</topology>
    </subcellularLocation>
</comment>
<evidence type="ECO:0000256" key="5">
    <source>
        <dbReference type="SAM" id="Phobius"/>
    </source>
</evidence>
<dbReference type="EMBL" id="JAURUO010000001">
    <property type="protein sequence ID" value="MDP9727246.1"/>
    <property type="molecule type" value="Genomic_DNA"/>
</dbReference>
<dbReference type="Proteomes" id="UP001229209">
    <property type="component" value="Unassembled WGS sequence"/>
</dbReference>
<keyword evidence="3 5" id="KW-1133">Transmembrane helix</keyword>
<evidence type="ECO:0000256" key="3">
    <source>
        <dbReference type="ARBA" id="ARBA00022989"/>
    </source>
</evidence>
<gene>
    <name evidence="6" type="ORF">J2S04_000168</name>
</gene>
<keyword evidence="2 5" id="KW-0812">Transmembrane</keyword>
<dbReference type="Pfam" id="PF02674">
    <property type="entry name" value="Colicin_V"/>
    <property type="match status" value="1"/>
</dbReference>
<comment type="caution">
    <text evidence="6">The sequence shown here is derived from an EMBL/GenBank/DDBJ whole genome shotgun (WGS) entry which is preliminary data.</text>
</comment>
<evidence type="ECO:0000313" key="7">
    <source>
        <dbReference type="Proteomes" id="UP001229209"/>
    </source>
</evidence>
<organism evidence="6 7">
    <name type="scientific">Alicyclobacillus tolerans</name>
    <dbReference type="NCBI Taxonomy" id="90970"/>
    <lineage>
        <taxon>Bacteria</taxon>
        <taxon>Bacillati</taxon>
        <taxon>Bacillota</taxon>
        <taxon>Bacilli</taxon>
        <taxon>Bacillales</taxon>
        <taxon>Alicyclobacillaceae</taxon>
        <taxon>Alicyclobacillus</taxon>
    </lineage>
</organism>
<evidence type="ECO:0000256" key="2">
    <source>
        <dbReference type="ARBA" id="ARBA00022692"/>
    </source>
</evidence>
<dbReference type="RefSeq" id="WP_306952698.1">
    <property type="nucleotide sequence ID" value="NZ_JAURUO010000001.1"/>
</dbReference>
<name>A0ABT9LSK2_9BACL</name>
<evidence type="ECO:0000256" key="4">
    <source>
        <dbReference type="ARBA" id="ARBA00023136"/>
    </source>
</evidence>
<evidence type="ECO:0000313" key="6">
    <source>
        <dbReference type="EMBL" id="MDP9727246.1"/>
    </source>
</evidence>